<dbReference type="AlphaFoldDB" id="A0A151CDD4"/>
<sequence length="139" mass="15495">MERKSMKKHILTMIFSVILYINPAVAKDVVHTKQVHFDKGTNGATFKGSVKGYDTVEYKLGAKEGQYMRVTLESKKAYFNIFEPGKGPGDMAMFIGNIRGNSYMGSLPASGSYTIQVYLMRNEARRGTTAPYTLHIGID</sequence>
<comment type="caution">
    <text evidence="2">The sequence shown here is derived from an EMBL/GenBank/DDBJ whole genome shotgun (WGS) entry which is preliminary data.</text>
</comment>
<proteinExistence type="predicted"/>
<organism evidence="2 3">
    <name type="scientific">Sulfurovum riftiae</name>
    <dbReference type="NCBI Taxonomy" id="1630136"/>
    <lineage>
        <taxon>Bacteria</taxon>
        <taxon>Pseudomonadati</taxon>
        <taxon>Campylobacterota</taxon>
        <taxon>Epsilonproteobacteria</taxon>
        <taxon>Campylobacterales</taxon>
        <taxon>Sulfurovaceae</taxon>
        <taxon>Sulfurovum</taxon>
    </lineage>
</organism>
<feature type="signal peptide" evidence="1">
    <location>
        <begin position="1"/>
        <end position="26"/>
    </location>
</feature>
<evidence type="ECO:0000313" key="3">
    <source>
        <dbReference type="Proteomes" id="UP000075359"/>
    </source>
</evidence>
<evidence type="ECO:0000256" key="1">
    <source>
        <dbReference type="SAM" id="SignalP"/>
    </source>
</evidence>
<dbReference type="EMBL" id="LNKT01000072">
    <property type="protein sequence ID" value="KYJ85479.1"/>
    <property type="molecule type" value="Genomic_DNA"/>
</dbReference>
<reference evidence="2 3" key="1">
    <citation type="submission" date="2015-11" db="EMBL/GenBank/DDBJ databases">
        <title>Draft genome of Sulfurovum riftiae 1812E, a member of the Epsilonproteobacteria isolated from the tube of the deep-sea hydrothermal vent tubewom Riftia pachyptila.</title>
        <authorList>
            <person name="Vetriani C."/>
            <person name="Giovannelli D."/>
        </authorList>
    </citation>
    <scope>NUCLEOTIDE SEQUENCE [LARGE SCALE GENOMIC DNA]</scope>
    <source>
        <strain evidence="2 3">1812E</strain>
    </source>
</reference>
<protein>
    <recommendedName>
        <fullName evidence="4">DNA breaking-rejoining protein</fullName>
    </recommendedName>
</protein>
<dbReference type="Proteomes" id="UP000075359">
    <property type="component" value="Unassembled WGS sequence"/>
</dbReference>
<dbReference type="OrthoDB" id="964913at2"/>
<name>A0A151CDD4_9BACT</name>
<keyword evidence="1" id="KW-0732">Signal</keyword>
<gene>
    <name evidence="2" type="ORF">AS592_03970</name>
</gene>
<accession>A0A151CDD4</accession>
<evidence type="ECO:0000313" key="2">
    <source>
        <dbReference type="EMBL" id="KYJ85479.1"/>
    </source>
</evidence>
<keyword evidence="3" id="KW-1185">Reference proteome</keyword>
<evidence type="ECO:0008006" key="4">
    <source>
        <dbReference type="Google" id="ProtNLM"/>
    </source>
</evidence>
<dbReference type="STRING" id="1630136.AS592_03970"/>
<dbReference type="Gene3D" id="2.60.120.380">
    <property type="match status" value="1"/>
</dbReference>
<feature type="chain" id="PRO_5007578379" description="DNA breaking-rejoining protein" evidence="1">
    <location>
        <begin position="27"/>
        <end position="139"/>
    </location>
</feature>